<gene>
    <name evidence="1" type="ORF">PVAP13_7KG081267</name>
</gene>
<reference evidence="1" key="1">
    <citation type="submission" date="2020-05" db="EMBL/GenBank/DDBJ databases">
        <title>WGS assembly of Panicum virgatum.</title>
        <authorList>
            <person name="Lovell J.T."/>
            <person name="Jenkins J."/>
            <person name="Shu S."/>
            <person name="Juenger T.E."/>
            <person name="Schmutz J."/>
        </authorList>
    </citation>
    <scope>NUCLEOTIDE SEQUENCE</scope>
    <source>
        <strain evidence="1">AP13</strain>
    </source>
</reference>
<evidence type="ECO:0000313" key="2">
    <source>
        <dbReference type="Proteomes" id="UP000823388"/>
    </source>
</evidence>
<dbReference type="Proteomes" id="UP000823388">
    <property type="component" value="Chromosome 7K"/>
</dbReference>
<dbReference type="EMBL" id="CM029049">
    <property type="protein sequence ID" value="KAG2571235.1"/>
    <property type="molecule type" value="Genomic_DNA"/>
</dbReference>
<keyword evidence="2" id="KW-1185">Reference proteome</keyword>
<organism evidence="1 2">
    <name type="scientific">Panicum virgatum</name>
    <name type="common">Blackwell switchgrass</name>
    <dbReference type="NCBI Taxonomy" id="38727"/>
    <lineage>
        <taxon>Eukaryota</taxon>
        <taxon>Viridiplantae</taxon>
        <taxon>Streptophyta</taxon>
        <taxon>Embryophyta</taxon>
        <taxon>Tracheophyta</taxon>
        <taxon>Spermatophyta</taxon>
        <taxon>Magnoliopsida</taxon>
        <taxon>Liliopsida</taxon>
        <taxon>Poales</taxon>
        <taxon>Poaceae</taxon>
        <taxon>PACMAD clade</taxon>
        <taxon>Panicoideae</taxon>
        <taxon>Panicodae</taxon>
        <taxon>Paniceae</taxon>
        <taxon>Panicinae</taxon>
        <taxon>Panicum</taxon>
        <taxon>Panicum sect. Hiantes</taxon>
    </lineage>
</organism>
<protein>
    <submittedName>
        <fullName evidence="1">Uncharacterized protein</fullName>
    </submittedName>
</protein>
<comment type="caution">
    <text evidence="1">The sequence shown here is derived from an EMBL/GenBank/DDBJ whole genome shotgun (WGS) entry which is preliminary data.</text>
</comment>
<name>A0A8T0QCU1_PANVG</name>
<dbReference type="AlphaFoldDB" id="A0A8T0QCU1"/>
<sequence>MYTTEKACSTSRGFTHFIEHLGHMTKNVSMNRKQAAICWRPKSIEIHHNQRIYGELNNNLTNERMGRVGFTLDDLGPQNPQEFRRKPCGLWISTSPTLPVCHVRHASPLWLP</sequence>
<accession>A0A8T0QCU1</accession>
<evidence type="ECO:0000313" key="1">
    <source>
        <dbReference type="EMBL" id="KAG2571235.1"/>
    </source>
</evidence>
<proteinExistence type="predicted"/>